<proteinExistence type="predicted"/>
<dbReference type="Proteomes" id="UP000199412">
    <property type="component" value="Unassembled WGS sequence"/>
</dbReference>
<dbReference type="OrthoDB" id="1523296at2"/>
<feature type="region of interest" description="Disordered" evidence="1">
    <location>
        <begin position="62"/>
        <end position="81"/>
    </location>
</feature>
<evidence type="ECO:0000256" key="1">
    <source>
        <dbReference type="SAM" id="MobiDB-lite"/>
    </source>
</evidence>
<dbReference type="InterPro" id="IPR010732">
    <property type="entry name" value="T6SS_TssG-like"/>
</dbReference>
<dbReference type="NCBIfam" id="TIGR03347">
    <property type="entry name" value="VI_chp_1"/>
    <property type="match status" value="1"/>
</dbReference>
<dbReference type="STRING" id="69960.SAMN05421720_113109"/>
<dbReference type="RefSeq" id="WP_092787596.1">
    <property type="nucleotide sequence ID" value="NZ_FNAP01000013.1"/>
</dbReference>
<keyword evidence="3" id="KW-1185">Reference proteome</keyword>
<reference evidence="2 3" key="1">
    <citation type="submission" date="2016-10" db="EMBL/GenBank/DDBJ databases">
        <authorList>
            <person name="de Groot N.N."/>
        </authorList>
    </citation>
    <scope>NUCLEOTIDE SEQUENCE [LARGE SCALE GENOMIC DNA]</scope>
    <source>
        <strain evidence="2 3">ATCC 700224</strain>
    </source>
</reference>
<accession>A0A1G7G6I2</accession>
<gene>
    <name evidence="2" type="ORF">SAMN05421720_113109</name>
</gene>
<protein>
    <submittedName>
        <fullName evidence="2">Type VI secretion system protein ImpH</fullName>
    </submittedName>
</protein>
<organism evidence="2 3">
    <name type="scientific">Rhodospira trueperi</name>
    <dbReference type="NCBI Taxonomy" id="69960"/>
    <lineage>
        <taxon>Bacteria</taxon>
        <taxon>Pseudomonadati</taxon>
        <taxon>Pseudomonadota</taxon>
        <taxon>Alphaproteobacteria</taxon>
        <taxon>Rhodospirillales</taxon>
        <taxon>Rhodospirillaceae</taxon>
        <taxon>Rhodospira</taxon>
    </lineage>
</organism>
<dbReference type="Pfam" id="PF06996">
    <property type="entry name" value="T6SS_TssG"/>
    <property type="match status" value="1"/>
</dbReference>
<name>A0A1G7G6I2_9PROT</name>
<dbReference type="AlphaFoldDB" id="A0A1G7G6I2"/>
<evidence type="ECO:0000313" key="2">
    <source>
        <dbReference type="EMBL" id="SDE83730.1"/>
    </source>
</evidence>
<sequence>MTAAKTGGVIDRLRAEPHRFTFQQAVRLWQREGLRTKTGRPVGYDHPPAQTAVRLTAHQALGFQPGQVAPRRHRDEDEDGPPHVSATFLGMTGPNGALPQHYTETVMQRTRERDPAMRDFLDTFNHRLLSLFWRAAAKYRLDQSYELVEEGDTDPVTQTLLALVGLGLPGLRGRLPVPDECIIHYGGHFSHRPPSAVALEGMLSAMFGRPVQLLQFHGRWLTLPPEEQTRLGAPEGCCLGLDTVAGNRVWDVQGSLRLRIGPLTWVQFRQFQPDGDELRRLAAVTRLYVGPEFAFDVQVVLARREVPRLRMPSAGADTDEGPRLGWNTWLVHETPRQDAEEAVFMIRDL</sequence>
<evidence type="ECO:0000313" key="3">
    <source>
        <dbReference type="Proteomes" id="UP000199412"/>
    </source>
</evidence>
<dbReference type="PANTHER" id="PTHR35564:SF4">
    <property type="entry name" value="CYTOPLASMIC PROTEIN"/>
    <property type="match status" value="1"/>
</dbReference>
<dbReference type="PANTHER" id="PTHR35564">
    <property type="match status" value="1"/>
</dbReference>
<dbReference type="EMBL" id="FNAP01000013">
    <property type="protein sequence ID" value="SDE83730.1"/>
    <property type="molecule type" value="Genomic_DNA"/>
</dbReference>